<evidence type="ECO:0000259" key="2">
    <source>
        <dbReference type="Pfam" id="PF08776"/>
    </source>
</evidence>
<feature type="compositionally biased region" description="Pro residues" evidence="1">
    <location>
        <begin position="377"/>
        <end position="387"/>
    </location>
</feature>
<feature type="compositionally biased region" description="Pro residues" evidence="1">
    <location>
        <begin position="395"/>
        <end position="447"/>
    </location>
</feature>
<feature type="region of interest" description="Disordered" evidence="1">
    <location>
        <begin position="605"/>
        <end position="673"/>
    </location>
</feature>
<feature type="compositionally biased region" description="Pro residues" evidence="1">
    <location>
        <begin position="286"/>
        <end position="300"/>
    </location>
</feature>
<dbReference type="InterPro" id="IPR014885">
    <property type="entry name" value="VASP_tetra"/>
</dbReference>
<reference evidence="3 4" key="1">
    <citation type="submission" date="2019-01" db="EMBL/GenBank/DDBJ databases">
        <title>Draft Genome and Complete Hox-Cluster Characterization of the Sterlet Sturgeon (Acipenser ruthenus).</title>
        <authorList>
            <person name="Wei Q."/>
        </authorList>
    </citation>
    <scope>NUCLEOTIDE SEQUENCE [LARGE SCALE GENOMIC DNA]</scope>
    <source>
        <strain evidence="3">WHYD16114868_AA</strain>
        <tissue evidence="3">Blood</tissue>
    </source>
</reference>
<feature type="domain" description="VASP tetramerisation" evidence="2">
    <location>
        <begin position="679"/>
        <end position="706"/>
    </location>
</feature>
<dbReference type="PANTHER" id="PTHR11202:SF1">
    <property type="entry name" value="PROTEIN ENABLED HOMOLOG"/>
    <property type="match status" value="1"/>
</dbReference>
<evidence type="ECO:0000313" key="3">
    <source>
        <dbReference type="EMBL" id="RXM98119.1"/>
    </source>
</evidence>
<dbReference type="AlphaFoldDB" id="A0A662YNF0"/>
<organism evidence="3 4">
    <name type="scientific">Acipenser ruthenus</name>
    <name type="common">Sterlet sturgeon</name>
    <dbReference type="NCBI Taxonomy" id="7906"/>
    <lineage>
        <taxon>Eukaryota</taxon>
        <taxon>Metazoa</taxon>
        <taxon>Chordata</taxon>
        <taxon>Craniata</taxon>
        <taxon>Vertebrata</taxon>
        <taxon>Euteleostomi</taxon>
        <taxon>Actinopterygii</taxon>
        <taxon>Chondrostei</taxon>
        <taxon>Acipenseriformes</taxon>
        <taxon>Acipenseridae</taxon>
        <taxon>Acipenser</taxon>
    </lineage>
</organism>
<feature type="compositionally biased region" description="Polar residues" evidence="1">
    <location>
        <begin position="263"/>
        <end position="273"/>
    </location>
</feature>
<feature type="compositionally biased region" description="Low complexity" evidence="1">
    <location>
        <begin position="301"/>
        <end position="325"/>
    </location>
</feature>
<dbReference type="Gene3D" id="1.20.5.1160">
    <property type="entry name" value="Vasodilator-stimulated phosphoprotein"/>
    <property type="match status" value="1"/>
</dbReference>
<accession>A0A662YNF0</accession>
<comment type="caution">
    <text evidence="3">The sequence shown here is derived from an EMBL/GenBank/DDBJ whole genome shotgun (WGS) entry which is preliminary data.</text>
</comment>
<feature type="compositionally biased region" description="Pro residues" evidence="1">
    <location>
        <begin position="201"/>
        <end position="214"/>
    </location>
</feature>
<dbReference type="InterPro" id="IPR038023">
    <property type="entry name" value="VASP_sf"/>
</dbReference>
<feature type="compositionally biased region" description="Low complexity" evidence="1">
    <location>
        <begin position="566"/>
        <end position="583"/>
    </location>
</feature>
<feature type="region of interest" description="Disordered" evidence="1">
    <location>
        <begin position="145"/>
        <end position="176"/>
    </location>
</feature>
<evidence type="ECO:0000256" key="1">
    <source>
        <dbReference type="SAM" id="MobiDB-lite"/>
    </source>
</evidence>
<protein>
    <submittedName>
        <fullName evidence="3">Protein enabled-like</fullName>
    </submittedName>
</protein>
<dbReference type="GO" id="GO:0008154">
    <property type="term" value="P:actin polymerization or depolymerization"/>
    <property type="evidence" value="ECO:0007669"/>
    <property type="project" value="TreeGrafter"/>
</dbReference>
<dbReference type="EMBL" id="SCEB01000811">
    <property type="protein sequence ID" value="RXM98119.1"/>
    <property type="molecule type" value="Genomic_DNA"/>
</dbReference>
<feature type="region of interest" description="Disordered" evidence="1">
    <location>
        <begin position="561"/>
        <end position="589"/>
    </location>
</feature>
<dbReference type="SUPFAM" id="SSF118370">
    <property type="entry name" value="Vasodilator-stimulated phosphoprotein, VASP, tetramerisation domain"/>
    <property type="match status" value="1"/>
</dbReference>
<sequence>MFWTSATYGTIYNYNFSDCKQRQLQEQQRQKELERERLERLERERLEQERQEREHLQRLERERLEQERLEHERLETERLEREHQEQLEREQMDWEREQKMSNTAPSFDSLLYSTPPPVYSSCQAPAAPPPSYSKAISTPVSTFVTESSVPDYTSTSTPASNAPPTPPLRHSASRFATSLGSAFHPVLPHYATVPRPINKNPAPPSPVIAPPPTPASSKSIVWSATNFSPLPPSPPVMISSPPGKATGSRPVLPISVPSPLTHKPSSPTAANSPPDSPATALFPSSTAPPVPPPPPPPLPPLSLSSSQAASSSPSTPVVSTPSSQPGVLPSPSAASAEHFLNFVLGDSCSAPELPPASLVASQLAESQTLQDAIQGSPAPPPPPPLPPGTLMAPAAGPPPPPCPPPPPPPPLPPTSGHPPPPGPPPPPPPPPPPCLTPPLAPPPPPAPPLPIASAAGFSVASEENHPLSGLAAALAGAKLRKVPRLVPACISLYQSIPEPVPWSVPEPVPVGTSACTSHLVDTGACTSHLVRTRACTSDLIGTSAGPSDLVGTKSEASNPAAVGAISSASTPSKAESSRGNGPLSVGGGGLMEEMSALLARRRRIADKGSTPEPEQKDTNDEPEVTTPKLPATSTPDMARKPWERTNAMNGSKSPVINRPKSTPMPTGSLSANGVVTEGLDYDRLKQDILDEMRKELTKLKEELIDGQTMR</sequence>
<proteinExistence type="predicted"/>
<dbReference type="PANTHER" id="PTHR11202">
    <property type="entry name" value="SPROUTY-RELATED, EVH1 DOMAIN-CONTAINING PROTEIN FAMILY MEMBER"/>
    <property type="match status" value="1"/>
</dbReference>
<feature type="region of interest" description="Disordered" evidence="1">
    <location>
        <begin position="346"/>
        <end position="447"/>
    </location>
</feature>
<feature type="compositionally biased region" description="Polar residues" evidence="1">
    <location>
        <begin position="218"/>
        <end position="227"/>
    </location>
</feature>
<dbReference type="Pfam" id="PF08776">
    <property type="entry name" value="VASP_tetra"/>
    <property type="match status" value="1"/>
</dbReference>
<feature type="compositionally biased region" description="Polar residues" evidence="1">
    <location>
        <begin position="359"/>
        <end position="373"/>
    </location>
</feature>
<dbReference type="GO" id="GO:0070358">
    <property type="term" value="P:actin polymerization-dependent cell motility"/>
    <property type="evidence" value="ECO:0007669"/>
    <property type="project" value="TreeGrafter"/>
</dbReference>
<dbReference type="GO" id="GO:0005522">
    <property type="term" value="F:profilin binding"/>
    <property type="evidence" value="ECO:0007669"/>
    <property type="project" value="TreeGrafter"/>
</dbReference>
<feature type="region of interest" description="Disordered" evidence="1">
    <location>
        <begin position="27"/>
        <end position="101"/>
    </location>
</feature>
<feature type="region of interest" description="Disordered" evidence="1">
    <location>
        <begin position="191"/>
        <end position="332"/>
    </location>
</feature>
<dbReference type="Proteomes" id="UP000289886">
    <property type="component" value="Unassembled WGS sequence"/>
</dbReference>
<name>A0A662YNF0_ACIRT</name>
<keyword evidence="4" id="KW-1185">Reference proteome</keyword>
<dbReference type="GO" id="GO:0017124">
    <property type="term" value="F:SH3 domain binding"/>
    <property type="evidence" value="ECO:0007669"/>
    <property type="project" value="TreeGrafter"/>
</dbReference>
<feature type="compositionally biased region" description="Polar residues" evidence="1">
    <location>
        <begin position="646"/>
        <end position="673"/>
    </location>
</feature>
<dbReference type="GO" id="GO:0007411">
    <property type="term" value="P:axon guidance"/>
    <property type="evidence" value="ECO:0007669"/>
    <property type="project" value="TreeGrafter"/>
</dbReference>
<evidence type="ECO:0000313" key="4">
    <source>
        <dbReference type="Proteomes" id="UP000289886"/>
    </source>
</evidence>
<feature type="compositionally biased region" description="Basic and acidic residues" evidence="1">
    <location>
        <begin position="27"/>
        <end position="99"/>
    </location>
</feature>
<gene>
    <name evidence="3" type="ORF">EOD39_13563</name>
</gene>